<accession>A0A9X8RB81</accession>
<gene>
    <name evidence="2" type="ORF">SAMN05878482_105211</name>
</gene>
<dbReference type="Pfam" id="PF03167">
    <property type="entry name" value="UDG"/>
    <property type="match status" value="1"/>
</dbReference>
<feature type="domain" description="Uracil-DNA glycosylase-like" evidence="1">
    <location>
        <begin position="50"/>
        <end position="235"/>
    </location>
</feature>
<reference evidence="2 3" key="1">
    <citation type="submission" date="2017-01" db="EMBL/GenBank/DDBJ databases">
        <authorList>
            <person name="Varghese N."/>
            <person name="Submissions S."/>
        </authorList>
    </citation>
    <scope>NUCLEOTIDE SEQUENCE [LARGE SCALE GENOMIC DNA]</scope>
    <source>
        <strain evidence="2 3">RUG2-6</strain>
    </source>
</reference>
<sequence length="253" mass="28744">MGIANFSSFTKFKDLINALPVAYTDEMIQSEQFLLERDEKKKLEIYYAPFEYVNERAKVVIVGITPGLHQMKKSYSTVINARGHLHSDEEILHEVKKNSSFEGTMRKNLVQMLDELGLNTYFNISSTLDLFNKASHLVHTTSVLTYPVFYKGKNYSGTTPNMLKTELLKKNIMEGFATEIGTIERPLIIPLGVNVSKVLNYLASQDYLDANNILLGFPHPSGGNGHRHKQFAANKEQMKIMLQHYFSKEMTVG</sequence>
<comment type="caution">
    <text evidence="2">The sequence shown here is derived from an EMBL/GenBank/DDBJ whole genome shotgun (WGS) entry which is preliminary data.</text>
</comment>
<evidence type="ECO:0000259" key="1">
    <source>
        <dbReference type="Pfam" id="PF03167"/>
    </source>
</evidence>
<organism evidence="2 3">
    <name type="scientific">Peribacillus simplex</name>
    <dbReference type="NCBI Taxonomy" id="1478"/>
    <lineage>
        <taxon>Bacteria</taxon>
        <taxon>Bacillati</taxon>
        <taxon>Bacillota</taxon>
        <taxon>Bacilli</taxon>
        <taxon>Bacillales</taxon>
        <taxon>Bacillaceae</taxon>
        <taxon>Peribacillus</taxon>
    </lineage>
</organism>
<dbReference type="AlphaFoldDB" id="A0A9X8RB81"/>
<dbReference type="SUPFAM" id="SSF52141">
    <property type="entry name" value="Uracil-DNA glycosylase-like"/>
    <property type="match status" value="1"/>
</dbReference>
<dbReference type="RefSeq" id="WP_076369357.1">
    <property type="nucleotide sequence ID" value="NZ_FTMX01000005.1"/>
</dbReference>
<dbReference type="Proteomes" id="UP000185829">
    <property type="component" value="Unassembled WGS sequence"/>
</dbReference>
<proteinExistence type="predicted"/>
<name>A0A9X8RB81_9BACI</name>
<evidence type="ECO:0000313" key="2">
    <source>
        <dbReference type="EMBL" id="SIR72526.1"/>
    </source>
</evidence>
<dbReference type="EMBL" id="FTMX01000005">
    <property type="protein sequence ID" value="SIR72526.1"/>
    <property type="molecule type" value="Genomic_DNA"/>
</dbReference>
<dbReference type="InterPro" id="IPR005122">
    <property type="entry name" value="Uracil-DNA_glycosylase-like"/>
</dbReference>
<protein>
    <recommendedName>
        <fullName evidence="1">Uracil-DNA glycosylase-like domain-containing protein</fullName>
    </recommendedName>
</protein>
<evidence type="ECO:0000313" key="3">
    <source>
        <dbReference type="Proteomes" id="UP000185829"/>
    </source>
</evidence>
<dbReference type="InterPro" id="IPR036895">
    <property type="entry name" value="Uracil-DNA_glycosylase-like_sf"/>
</dbReference>